<dbReference type="Proteomes" id="UP001217500">
    <property type="component" value="Chromosome"/>
</dbReference>
<comment type="subcellular location">
    <subcellularLocation>
        <location evidence="10">Cell inner membrane</location>
        <topology evidence="10">Multi-pass membrane protein</topology>
    </subcellularLocation>
    <subcellularLocation>
        <location evidence="1">Cell membrane</location>
        <topology evidence="1">Multi-pass membrane protein</topology>
    </subcellularLocation>
</comment>
<feature type="transmembrane region" description="Helical" evidence="12">
    <location>
        <begin position="180"/>
        <end position="201"/>
    </location>
</feature>
<feature type="transmembrane region" description="Helical" evidence="12">
    <location>
        <begin position="389"/>
        <end position="414"/>
    </location>
</feature>
<evidence type="ECO:0000256" key="5">
    <source>
        <dbReference type="ARBA" id="ARBA00022692"/>
    </source>
</evidence>
<evidence type="ECO:0000256" key="10">
    <source>
        <dbReference type="PIRNR" id="PIRNR006247"/>
    </source>
</evidence>
<feature type="binding site" evidence="11">
    <location>
        <position position="112"/>
    </location>
    <ligand>
        <name>K(+)</name>
        <dbReference type="ChEBI" id="CHEBI:29103"/>
    </ligand>
</feature>
<reference evidence="13" key="1">
    <citation type="submission" date="2023-01" db="EMBL/GenBank/DDBJ databases">
        <title>The genome sequence of Kordiimonadaceae bacterium 6D33.</title>
        <authorList>
            <person name="Liu Y."/>
        </authorList>
    </citation>
    <scope>NUCLEOTIDE SEQUENCE</scope>
    <source>
        <strain evidence="13">6D33</strain>
    </source>
</reference>
<keyword evidence="14" id="KW-1185">Reference proteome</keyword>
<keyword evidence="5 12" id="KW-0812">Transmembrane</keyword>
<dbReference type="AlphaFoldDB" id="A0AAE9XPH3"/>
<proteinExistence type="inferred from homology"/>
<dbReference type="PIRSF" id="PIRSF006247">
    <property type="entry name" value="TrkH"/>
    <property type="match status" value="1"/>
</dbReference>
<feature type="binding site" evidence="11">
    <location>
        <position position="316"/>
    </location>
    <ligand>
        <name>K(+)</name>
        <dbReference type="ChEBI" id="CHEBI:29103"/>
    </ligand>
</feature>
<feature type="transmembrane region" description="Helical" evidence="12">
    <location>
        <begin position="134"/>
        <end position="154"/>
    </location>
</feature>
<feature type="transmembrane region" description="Helical" evidence="12">
    <location>
        <begin position="456"/>
        <end position="476"/>
    </location>
</feature>
<dbReference type="PANTHER" id="PTHR32024">
    <property type="entry name" value="TRK SYSTEM POTASSIUM UPTAKE PROTEIN TRKG-RELATED"/>
    <property type="match status" value="1"/>
</dbReference>
<feature type="binding site" evidence="11">
    <location>
        <position position="220"/>
    </location>
    <ligand>
        <name>K(+)</name>
        <dbReference type="ChEBI" id="CHEBI:29103"/>
    </ligand>
</feature>
<comment type="function">
    <text evidence="10">Low-affinity potassium transport system. Interacts with Trk system potassium uptake protein TrkA.</text>
</comment>
<feature type="transmembrane region" description="Helical" evidence="12">
    <location>
        <begin position="274"/>
        <end position="292"/>
    </location>
</feature>
<feature type="binding site" evidence="11">
    <location>
        <position position="432"/>
    </location>
    <ligand>
        <name>K(+)</name>
        <dbReference type="ChEBI" id="CHEBI:29103"/>
    </ligand>
</feature>
<keyword evidence="3 10" id="KW-1003">Cell membrane</keyword>
<comment type="similarity">
    <text evidence="10">Belongs to the TrkH potassium transport family.</text>
</comment>
<accession>A0AAE9XPH3</accession>
<feature type="transmembrane region" description="Helical" evidence="12">
    <location>
        <begin position="236"/>
        <end position="254"/>
    </location>
</feature>
<evidence type="ECO:0000256" key="11">
    <source>
        <dbReference type="PIRSR" id="PIRSR006247-1"/>
    </source>
</evidence>
<gene>
    <name evidence="13" type="ORF">PH603_03270</name>
</gene>
<evidence type="ECO:0000256" key="12">
    <source>
        <dbReference type="SAM" id="Phobius"/>
    </source>
</evidence>
<sequence length="483" mass="52378">MFSARYNPVIHVIGLLLMGLAFFMFIPFFVNVGAEGDLLIGFEVSAAATGFAGLLMILATRGEGTQILDLRQGFLLTGLAWMVLPAFAALPFLQFGLDYADAYFEAVSGITTTGSTVISGLDSLPTGILLWRAFLNWLGGIGIIVMAIILLPFLRIGGMQLFKTESSDQSEKIIPKAAEMVNWITGAYTGLTILCALLYYIGGMTGFDAICHAMSTLATGGFANYDASFGHFTNPFIHWVAIFFMIAGALPFNAWIRLMRGDRKAFFRDPQIMALMRFFIITVSVMAIWLSLKTHMPLVDAIRLTAFNIVSVVTTTGFATVDYTAWGEAALGAFFLLTFVGGCAGSTSGGIKVYRFQILWVAMTGQMKKLMSPHRTVVMLYQGRRLPEALLISVLAFLAAYFASTAAVTLALTFMGLDLVTALTAAATAISNVGPGLGQIIGPAGNFASLPDGAKWLLSFTMILGRLEIFTLFLLFDPYFWKD</sequence>
<feature type="transmembrane region" description="Helical" evidence="12">
    <location>
        <begin position="73"/>
        <end position="93"/>
    </location>
</feature>
<name>A0AAE9XPH3_9PROT</name>
<protein>
    <recommendedName>
        <fullName evidence="10">Trk system potassium uptake protein</fullName>
    </recommendedName>
</protein>
<feature type="transmembrane region" description="Helical" evidence="12">
    <location>
        <begin position="38"/>
        <end position="61"/>
    </location>
</feature>
<evidence type="ECO:0000256" key="8">
    <source>
        <dbReference type="ARBA" id="ARBA00023065"/>
    </source>
</evidence>
<dbReference type="GO" id="GO:0046872">
    <property type="term" value="F:metal ion binding"/>
    <property type="evidence" value="ECO:0007669"/>
    <property type="project" value="UniProtKB-KW"/>
</dbReference>
<feature type="binding site" evidence="11">
    <location>
        <position position="315"/>
    </location>
    <ligand>
        <name>K(+)</name>
        <dbReference type="ChEBI" id="CHEBI:29103"/>
    </ligand>
</feature>
<keyword evidence="8 10" id="KW-0406">Ion transport</keyword>
<dbReference type="PANTHER" id="PTHR32024:SF3">
    <property type="entry name" value="TRK SYSTEM POTASSIUM UPTAKE PROTEIN"/>
    <property type="match status" value="1"/>
</dbReference>
<evidence type="ECO:0000256" key="7">
    <source>
        <dbReference type="ARBA" id="ARBA00022989"/>
    </source>
</evidence>
<feature type="transmembrane region" description="Helical" evidence="12">
    <location>
        <begin position="329"/>
        <end position="351"/>
    </location>
</feature>
<dbReference type="GO" id="GO:0005886">
    <property type="term" value="C:plasma membrane"/>
    <property type="evidence" value="ECO:0007669"/>
    <property type="project" value="UniProtKB-SubCell"/>
</dbReference>
<keyword evidence="11" id="KW-0479">Metal-binding</keyword>
<evidence type="ECO:0000256" key="6">
    <source>
        <dbReference type="ARBA" id="ARBA00022958"/>
    </source>
</evidence>
<keyword evidence="7 12" id="KW-1133">Transmembrane helix</keyword>
<evidence type="ECO:0000313" key="14">
    <source>
        <dbReference type="Proteomes" id="UP001217500"/>
    </source>
</evidence>
<keyword evidence="9 10" id="KW-0472">Membrane</keyword>
<feature type="binding site" evidence="11">
    <location>
        <position position="113"/>
    </location>
    <ligand>
        <name>K(+)</name>
        <dbReference type="ChEBI" id="CHEBI:29103"/>
    </ligand>
</feature>
<evidence type="ECO:0000313" key="13">
    <source>
        <dbReference type="EMBL" id="WCL54777.1"/>
    </source>
</evidence>
<dbReference type="GO" id="GO:0015379">
    <property type="term" value="F:potassium:chloride symporter activity"/>
    <property type="evidence" value="ECO:0007669"/>
    <property type="project" value="InterPro"/>
</dbReference>
<dbReference type="InterPro" id="IPR003445">
    <property type="entry name" value="Cat_transpt"/>
</dbReference>
<keyword evidence="2 10" id="KW-0813">Transport</keyword>
<feature type="transmembrane region" description="Helical" evidence="12">
    <location>
        <begin position="12"/>
        <end position="32"/>
    </location>
</feature>
<keyword evidence="10" id="KW-0997">Cell inner membrane</keyword>
<keyword evidence="6 10" id="KW-0630">Potassium</keyword>
<organism evidence="13 14">
    <name type="scientific">Gimibacter soli</name>
    <dbReference type="NCBI Taxonomy" id="3024400"/>
    <lineage>
        <taxon>Bacteria</taxon>
        <taxon>Pseudomonadati</taxon>
        <taxon>Pseudomonadota</taxon>
        <taxon>Alphaproteobacteria</taxon>
        <taxon>Kordiimonadales</taxon>
        <taxon>Temperatibacteraceae</taxon>
        <taxon>Gimibacter</taxon>
    </lineage>
</organism>
<dbReference type="InterPro" id="IPR004772">
    <property type="entry name" value="TrkH"/>
</dbReference>
<dbReference type="EMBL" id="CP116805">
    <property type="protein sequence ID" value="WCL54777.1"/>
    <property type="molecule type" value="Genomic_DNA"/>
</dbReference>
<feature type="binding site" evidence="11">
    <location>
        <position position="433"/>
    </location>
    <ligand>
        <name>K(+)</name>
        <dbReference type="ChEBI" id="CHEBI:29103"/>
    </ligand>
</feature>
<dbReference type="Pfam" id="PF02386">
    <property type="entry name" value="TrkH"/>
    <property type="match status" value="1"/>
</dbReference>
<evidence type="ECO:0000256" key="2">
    <source>
        <dbReference type="ARBA" id="ARBA00022448"/>
    </source>
</evidence>
<evidence type="ECO:0000256" key="3">
    <source>
        <dbReference type="ARBA" id="ARBA00022475"/>
    </source>
</evidence>
<dbReference type="RefSeq" id="WP_289504496.1">
    <property type="nucleotide sequence ID" value="NZ_CP116805.1"/>
</dbReference>
<dbReference type="KEGG" id="gso:PH603_03270"/>
<keyword evidence="4 10" id="KW-0633">Potassium transport</keyword>
<evidence type="ECO:0000256" key="1">
    <source>
        <dbReference type="ARBA" id="ARBA00004651"/>
    </source>
</evidence>
<evidence type="ECO:0000256" key="4">
    <source>
        <dbReference type="ARBA" id="ARBA00022538"/>
    </source>
</evidence>
<evidence type="ECO:0000256" key="9">
    <source>
        <dbReference type="ARBA" id="ARBA00023136"/>
    </source>
</evidence>